<evidence type="ECO:0000313" key="1">
    <source>
        <dbReference type="EMBL" id="KPL89586.1"/>
    </source>
</evidence>
<dbReference type="Pfam" id="PF05107">
    <property type="entry name" value="Cas_Cas7"/>
    <property type="match status" value="1"/>
</dbReference>
<sequence length="306" mass="34529">MNTLQNRHEILFLYDVSWANPNGDPMDENKPRVDEETGINIVTDVRLKRTVRDTLMELGHEVFLREERTEDGNRKTKEDIMAYYDNDPKKVLERCVDIRLFGGTFAIKGDDQNAFSLTGPVQFKFGTSLHRVKVELIKGTSIMPSAADKRQGTFTEVYVVPYSLLAFYGVANEKAAEATHLTEDDLDAMFKALWVGHKAGTDVITRSKFGHEPRLLVDIVYKPDALTHIGELNKLVAFRSEKADEAIRDISEGVLDLSGLAEKVAKYKDKIEKVRVLVSDRVRVAPAVEAVFAEIPVEPFPWSDET</sequence>
<name>A0A0N8GSK9_9CHLR</name>
<accession>A0A0N8GSK9</accession>
<dbReference type="InterPro" id="IPR013419">
    <property type="entry name" value="CRISPR-assoc_prot_Cas7/Csh2"/>
</dbReference>
<dbReference type="RefSeq" id="WP_054494201.1">
    <property type="nucleotide sequence ID" value="NZ_BBZA01000278.1"/>
</dbReference>
<dbReference type="GO" id="GO:0043571">
    <property type="term" value="P:maintenance of CRISPR repeat elements"/>
    <property type="evidence" value="ECO:0007669"/>
    <property type="project" value="InterPro"/>
</dbReference>
<organism evidence="1 2">
    <name type="scientific">Ardenticatena maritima</name>
    <dbReference type="NCBI Taxonomy" id="872965"/>
    <lineage>
        <taxon>Bacteria</taxon>
        <taxon>Bacillati</taxon>
        <taxon>Chloroflexota</taxon>
        <taxon>Ardenticatenia</taxon>
        <taxon>Ardenticatenales</taxon>
        <taxon>Ardenticatenaceae</taxon>
        <taxon>Ardenticatena</taxon>
    </lineage>
</organism>
<reference evidence="1 2" key="1">
    <citation type="submission" date="2015-07" db="EMBL/GenBank/DDBJ databases">
        <title>Whole genome sequence of Ardenticatena maritima DSM 23922.</title>
        <authorList>
            <person name="Hemp J."/>
            <person name="Ward L.M."/>
            <person name="Pace L.A."/>
            <person name="Fischer W.W."/>
        </authorList>
    </citation>
    <scope>NUCLEOTIDE SEQUENCE [LARGE SCALE GENOMIC DNA]</scope>
    <source>
        <strain evidence="1 2">110S</strain>
    </source>
</reference>
<evidence type="ECO:0000313" key="2">
    <source>
        <dbReference type="Proteomes" id="UP000050502"/>
    </source>
</evidence>
<dbReference type="NCBIfam" id="TIGR02590">
    <property type="entry name" value="cas_Csh2"/>
    <property type="match status" value="1"/>
</dbReference>
<dbReference type="Proteomes" id="UP000050502">
    <property type="component" value="Unassembled WGS sequence"/>
</dbReference>
<dbReference type="AlphaFoldDB" id="A0A0N8GSK9"/>
<dbReference type="InterPro" id="IPR006482">
    <property type="entry name" value="Cas7_Csh2/Csh2"/>
</dbReference>
<dbReference type="PATRIC" id="fig|872965.6.peg.768"/>
<gene>
    <name evidence="1" type="ORF">SE16_03985</name>
</gene>
<dbReference type="OrthoDB" id="9776792at2"/>
<proteinExistence type="predicted"/>
<dbReference type="NCBIfam" id="TIGR01595">
    <property type="entry name" value="cas_CT1132"/>
    <property type="match status" value="1"/>
</dbReference>
<protein>
    <submittedName>
        <fullName evidence="1">CRISPR-associated protein Csh2</fullName>
    </submittedName>
</protein>
<dbReference type="EMBL" id="LGKN01000003">
    <property type="protein sequence ID" value="KPL89586.1"/>
    <property type="molecule type" value="Genomic_DNA"/>
</dbReference>
<comment type="caution">
    <text evidence="1">The sequence shown here is derived from an EMBL/GenBank/DDBJ whole genome shotgun (WGS) entry which is preliminary data.</text>
</comment>